<evidence type="ECO:0000256" key="1">
    <source>
        <dbReference type="SAM" id="Phobius"/>
    </source>
</evidence>
<organism evidence="2 3">
    <name type="scientific">Drosophila guanche</name>
    <name type="common">Fruit fly</name>
    <dbReference type="NCBI Taxonomy" id="7266"/>
    <lineage>
        <taxon>Eukaryota</taxon>
        <taxon>Metazoa</taxon>
        <taxon>Ecdysozoa</taxon>
        <taxon>Arthropoda</taxon>
        <taxon>Hexapoda</taxon>
        <taxon>Insecta</taxon>
        <taxon>Pterygota</taxon>
        <taxon>Neoptera</taxon>
        <taxon>Endopterygota</taxon>
        <taxon>Diptera</taxon>
        <taxon>Brachycera</taxon>
        <taxon>Muscomorpha</taxon>
        <taxon>Ephydroidea</taxon>
        <taxon>Drosophilidae</taxon>
        <taxon>Drosophila</taxon>
        <taxon>Sophophora</taxon>
    </lineage>
</organism>
<reference evidence="3" key="1">
    <citation type="submission" date="2018-01" db="EMBL/GenBank/DDBJ databases">
        <authorList>
            <person name="Alioto T."/>
            <person name="Alioto T."/>
        </authorList>
    </citation>
    <scope>NUCLEOTIDE SEQUENCE [LARGE SCALE GENOMIC DNA]</scope>
</reference>
<dbReference type="AlphaFoldDB" id="A0A3B0KQ20"/>
<keyword evidence="1" id="KW-0812">Transmembrane</keyword>
<keyword evidence="1" id="KW-0472">Membrane</keyword>
<keyword evidence="3" id="KW-1185">Reference proteome</keyword>
<evidence type="ECO:0000313" key="2">
    <source>
        <dbReference type="EMBL" id="SPP87291.1"/>
    </source>
</evidence>
<dbReference type="Pfam" id="PF15883">
    <property type="entry name" value="DUF4736"/>
    <property type="match status" value="1"/>
</dbReference>
<feature type="transmembrane region" description="Helical" evidence="1">
    <location>
        <begin position="66"/>
        <end position="88"/>
    </location>
</feature>
<dbReference type="Proteomes" id="UP000268350">
    <property type="component" value="Unassembled WGS sequence"/>
</dbReference>
<proteinExistence type="predicted"/>
<dbReference type="OMA" id="MELWHKL"/>
<name>A0A3B0KQ20_DROGU</name>
<sequence>MNLCKWLWRLCVNFFYYNYPCIAIYSSVGAVMTAYLHYQLRMHSLDLMYWKQLAESFAQEVDRFQLSMLFVIFLINSVFVFVLMSVYLRPGWGHGVDGELTLLQIKDRYARYILLRLIARLDRIQSRLAARRDCLCLQHYVRAHCSMRKAVALFRKDARKLIRPNESEIMLPVEAIYHVEEEDERHLRRAGYYRLSIDTSDEMVKGLLNAI</sequence>
<evidence type="ECO:0000313" key="3">
    <source>
        <dbReference type="Proteomes" id="UP000268350"/>
    </source>
</evidence>
<feature type="transmembrane region" description="Helical" evidence="1">
    <location>
        <begin position="16"/>
        <end position="38"/>
    </location>
</feature>
<dbReference type="OrthoDB" id="7880388at2759"/>
<dbReference type="EMBL" id="OUUW01000012">
    <property type="protein sequence ID" value="SPP87291.1"/>
    <property type="molecule type" value="Genomic_DNA"/>
</dbReference>
<protein>
    <submittedName>
        <fullName evidence="2">Uncharacterized protein</fullName>
    </submittedName>
</protein>
<dbReference type="InterPro" id="IPR031754">
    <property type="entry name" value="DUF4736"/>
</dbReference>
<accession>A0A3B0KQ20</accession>
<gene>
    <name evidence="2" type="ORF">DGUA_6G009654</name>
</gene>
<keyword evidence="1" id="KW-1133">Transmembrane helix</keyword>